<dbReference type="PANTHER" id="PTHR33995:SF7">
    <property type="entry name" value="BURSICON SUBUNIT ALPHA-RELATED"/>
    <property type="match status" value="1"/>
</dbReference>
<dbReference type="EMBL" id="JBJQND010000010">
    <property type="protein sequence ID" value="KAL3863544.1"/>
    <property type="molecule type" value="Genomic_DNA"/>
</dbReference>
<gene>
    <name evidence="1" type="ORF">ACJMK2_005295</name>
</gene>
<reference evidence="1 2" key="1">
    <citation type="submission" date="2024-11" db="EMBL/GenBank/DDBJ databases">
        <title>Chromosome-level genome assembly of the freshwater bivalve Anodonta woodiana.</title>
        <authorList>
            <person name="Chen X."/>
        </authorList>
    </citation>
    <scope>NUCLEOTIDE SEQUENCE [LARGE SCALE GENOMIC DNA]</scope>
    <source>
        <strain evidence="1">MN2024</strain>
        <tissue evidence="1">Gills</tissue>
    </source>
</reference>
<comment type="caution">
    <text evidence="1">The sequence shown here is derived from an EMBL/GenBank/DDBJ whole genome shotgun (WGS) entry which is preliminary data.</text>
</comment>
<dbReference type="AlphaFoldDB" id="A0ABD3VPP5"/>
<name>A0ABD3VPP5_SINWO</name>
<evidence type="ECO:0000313" key="1">
    <source>
        <dbReference type="EMBL" id="KAL3863544.1"/>
    </source>
</evidence>
<organism evidence="1 2">
    <name type="scientific">Sinanodonta woodiana</name>
    <name type="common">Chinese pond mussel</name>
    <name type="synonym">Anodonta woodiana</name>
    <dbReference type="NCBI Taxonomy" id="1069815"/>
    <lineage>
        <taxon>Eukaryota</taxon>
        <taxon>Metazoa</taxon>
        <taxon>Spiralia</taxon>
        <taxon>Lophotrochozoa</taxon>
        <taxon>Mollusca</taxon>
        <taxon>Bivalvia</taxon>
        <taxon>Autobranchia</taxon>
        <taxon>Heteroconchia</taxon>
        <taxon>Palaeoheterodonta</taxon>
        <taxon>Unionida</taxon>
        <taxon>Unionoidea</taxon>
        <taxon>Unionidae</taxon>
        <taxon>Unioninae</taxon>
        <taxon>Sinanodonta</taxon>
    </lineage>
</organism>
<keyword evidence="2" id="KW-1185">Reference proteome</keyword>
<dbReference type="PANTHER" id="PTHR33995">
    <property type="entry name" value="PROTEIN CBG18546"/>
    <property type="match status" value="1"/>
</dbReference>
<proteinExistence type="predicted"/>
<sequence length="315" mass="35645">MIVTPTTYPIPTLPGGISIQGLISGSAPVDCLHQRKRSATKRLPLTKEMMKQVFFHFGGKYESRYMATTESEALRQFTNMISLYDTDETSNVNEDRHAKQLDQLSKQRLSEDLKTLHLWIELNTDKANKSNLDRRKDESVANRFFSLLAGKNLTSDYVMEVLNLTVAPSVLLQLTKVDGVVKRSTEATSSRMDYCRLRGSQTPDGYMHLCSTCAVTTTLPEDRFPRYINELSCDNNDRSCMTTGTVSHGQCRQSVFHLKMLRKKTGGCRLFVHNGQETVIDDWELYLQEIKNGCECVLDKRSYLARLVPPPGSGQ</sequence>
<evidence type="ECO:0000313" key="2">
    <source>
        <dbReference type="Proteomes" id="UP001634394"/>
    </source>
</evidence>
<accession>A0ABD3VPP5</accession>
<dbReference type="InterPro" id="IPR029034">
    <property type="entry name" value="Cystine-knot_cytokine"/>
</dbReference>
<dbReference type="Proteomes" id="UP001634394">
    <property type="component" value="Unassembled WGS sequence"/>
</dbReference>
<dbReference type="SUPFAM" id="SSF57501">
    <property type="entry name" value="Cystine-knot cytokines"/>
    <property type="match status" value="1"/>
</dbReference>
<protein>
    <submittedName>
        <fullName evidence="1">Uncharacterized protein</fullName>
    </submittedName>
</protein>